<gene>
    <name evidence="2" type="ORF">J2I47_04065</name>
</gene>
<proteinExistence type="predicted"/>
<dbReference type="Proteomes" id="UP000664034">
    <property type="component" value="Unassembled WGS sequence"/>
</dbReference>
<evidence type="ECO:0000313" key="3">
    <source>
        <dbReference type="Proteomes" id="UP000664034"/>
    </source>
</evidence>
<protein>
    <submittedName>
        <fullName evidence="2">Crp/Fnr family transcriptional regulator</fullName>
    </submittedName>
</protein>
<comment type="caution">
    <text evidence="2">The sequence shown here is derived from an EMBL/GenBank/DDBJ whole genome shotgun (WGS) entry which is preliminary data.</text>
</comment>
<dbReference type="InterPro" id="IPR000595">
    <property type="entry name" value="cNMP-bd_dom"/>
</dbReference>
<sequence length="188" mass="22025">MERHEYFNLFHNISTEDYALLADRLKPEAFKKGSFIIVPGQVQGKLYFVKSGVQMSYFDADNKTHVIAFTYPPNLCAIPESFSLQQPSTYFLTCLTDSELEYVTFNDLQQLFDQSQQLERLFRKMTEYVLAGMISRHIELHSLTIEERYRIFCQRSSHLLQLVPHKYIASYLGIDPTNFSKLFNKVKI</sequence>
<dbReference type="Gene3D" id="2.60.120.10">
    <property type="entry name" value="Jelly Rolls"/>
    <property type="match status" value="1"/>
</dbReference>
<dbReference type="RefSeq" id="WP_207363284.1">
    <property type="nucleotide sequence ID" value="NZ_JAFMYV010000002.1"/>
</dbReference>
<dbReference type="EMBL" id="JAFMYV010000002">
    <property type="protein sequence ID" value="MBO0935717.1"/>
    <property type="molecule type" value="Genomic_DNA"/>
</dbReference>
<dbReference type="InterPro" id="IPR018490">
    <property type="entry name" value="cNMP-bd_dom_sf"/>
</dbReference>
<dbReference type="SUPFAM" id="SSF51206">
    <property type="entry name" value="cAMP-binding domain-like"/>
    <property type="match status" value="1"/>
</dbReference>
<feature type="domain" description="Cyclic nucleotide-binding" evidence="1">
    <location>
        <begin position="9"/>
        <end position="52"/>
    </location>
</feature>
<reference evidence="2" key="1">
    <citation type="submission" date="2021-03" db="EMBL/GenBank/DDBJ databases">
        <title>Fibrella sp. HMF5335 genome sequencing and assembly.</title>
        <authorList>
            <person name="Kang H."/>
            <person name="Kim H."/>
            <person name="Bae S."/>
            <person name="Joh K."/>
        </authorList>
    </citation>
    <scope>NUCLEOTIDE SEQUENCE</scope>
    <source>
        <strain evidence="2">HMF5335</strain>
    </source>
</reference>
<dbReference type="SMART" id="SM00100">
    <property type="entry name" value="cNMP"/>
    <property type="match status" value="1"/>
</dbReference>
<name>A0A939GFT2_9BACT</name>
<dbReference type="PROSITE" id="PS50042">
    <property type="entry name" value="CNMP_BINDING_3"/>
    <property type="match status" value="1"/>
</dbReference>
<dbReference type="CDD" id="cd00038">
    <property type="entry name" value="CAP_ED"/>
    <property type="match status" value="1"/>
</dbReference>
<accession>A0A939GFT2</accession>
<evidence type="ECO:0000313" key="2">
    <source>
        <dbReference type="EMBL" id="MBO0935717.1"/>
    </source>
</evidence>
<dbReference type="InterPro" id="IPR014710">
    <property type="entry name" value="RmlC-like_jellyroll"/>
</dbReference>
<dbReference type="AlphaFoldDB" id="A0A939GFT2"/>
<organism evidence="2 3">
    <name type="scientific">Fibrella rubiginis</name>
    <dbReference type="NCBI Taxonomy" id="2817060"/>
    <lineage>
        <taxon>Bacteria</taxon>
        <taxon>Pseudomonadati</taxon>
        <taxon>Bacteroidota</taxon>
        <taxon>Cytophagia</taxon>
        <taxon>Cytophagales</taxon>
        <taxon>Spirosomataceae</taxon>
        <taxon>Fibrella</taxon>
    </lineage>
</organism>
<dbReference type="Pfam" id="PF00027">
    <property type="entry name" value="cNMP_binding"/>
    <property type="match status" value="1"/>
</dbReference>
<keyword evidence="3" id="KW-1185">Reference proteome</keyword>
<evidence type="ECO:0000259" key="1">
    <source>
        <dbReference type="PROSITE" id="PS50042"/>
    </source>
</evidence>